<accession>A0A850NIP0</accession>
<evidence type="ECO:0000313" key="3">
    <source>
        <dbReference type="Proteomes" id="UP000557688"/>
    </source>
</evidence>
<reference evidence="2 4" key="1">
    <citation type="submission" date="2020-06" db="EMBL/GenBank/DDBJ databases">
        <title>Description of novel acetic acid bacteria.</title>
        <authorList>
            <person name="Sombolestani A."/>
        </authorList>
    </citation>
    <scope>NUCLEOTIDE SEQUENCE [LARGE SCALE GENOMIC DNA]</scope>
    <source>
        <strain evidence="2 4">LMG 26838</strain>
    </source>
</reference>
<comment type="caution">
    <text evidence="2">The sequence shown here is derived from an EMBL/GenBank/DDBJ whole genome shotgun (WGS) entry which is preliminary data.</text>
</comment>
<dbReference type="RefSeq" id="WP_176622240.1">
    <property type="nucleotide sequence ID" value="NZ_JABXXQ010000042.1"/>
</dbReference>
<dbReference type="Proteomes" id="UP000557688">
    <property type="component" value="Unassembled WGS sequence"/>
</dbReference>
<reference evidence="1 3" key="2">
    <citation type="submission" date="2020-08" db="EMBL/GenBank/DDBJ databases">
        <title>Genomic Encyclopedia of Type Strains, Phase III (KMG-III): the genomes of soil and plant-associated and newly described type strains.</title>
        <authorList>
            <person name="Whitman W."/>
        </authorList>
    </citation>
    <scope>NUCLEOTIDE SEQUENCE [LARGE SCALE GENOMIC DNA]</scope>
    <source>
        <strain evidence="1 3">CECT 8088</strain>
    </source>
</reference>
<dbReference type="AlphaFoldDB" id="A0A850NIP0"/>
<dbReference type="EMBL" id="JABXXQ010000042">
    <property type="protein sequence ID" value="NVN29503.1"/>
    <property type="molecule type" value="Genomic_DNA"/>
</dbReference>
<evidence type="ECO:0000313" key="4">
    <source>
        <dbReference type="Proteomes" id="UP000565205"/>
    </source>
</evidence>
<evidence type="ECO:0000313" key="2">
    <source>
        <dbReference type="EMBL" id="NVN29503.1"/>
    </source>
</evidence>
<keyword evidence="3" id="KW-1185">Reference proteome</keyword>
<sequence length="212" mass="23550">MTPAEDIAFVISLGTACPTAQAIEDAGLRRFSSPFDWLFSNADMVAACIRDDFSQFLSRAQWQCCGARNEWTHPFFQQNCGSGLIILHHDISNDADFGSLSRAVDRFRQVLADPRPKLFVTMIGVEWLAYPGLETMRSLIREATASPAFLTIGIRPKQQQAELVEHAVDGDTRTVEFAPSSEFEAGRRYSAPGDNTLLRSVFDAYRINAAPL</sequence>
<dbReference type="Pfam" id="PF08795">
    <property type="entry name" value="DUF1796"/>
    <property type="match status" value="1"/>
</dbReference>
<name>A0A850NIP0_9PROT</name>
<dbReference type="EMBL" id="JACHXV010000001">
    <property type="protein sequence ID" value="MBB3172437.1"/>
    <property type="molecule type" value="Genomic_DNA"/>
</dbReference>
<organism evidence="2 4">
    <name type="scientific">Endobacter medicaginis</name>
    <dbReference type="NCBI Taxonomy" id="1181271"/>
    <lineage>
        <taxon>Bacteria</taxon>
        <taxon>Pseudomonadati</taxon>
        <taxon>Pseudomonadota</taxon>
        <taxon>Alphaproteobacteria</taxon>
        <taxon>Acetobacterales</taxon>
        <taxon>Acetobacteraceae</taxon>
        <taxon>Endobacter</taxon>
    </lineage>
</organism>
<gene>
    <name evidence="1" type="ORF">FHR90_000243</name>
    <name evidence="2" type="ORF">HUK83_04020</name>
</gene>
<proteinExistence type="predicted"/>
<evidence type="ECO:0000313" key="1">
    <source>
        <dbReference type="EMBL" id="MBB3172437.1"/>
    </source>
</evidence>
<dbReference type="Proteomes" id="UP000565205">
    <property type="component" value="Unassembled WGS sequence"/>
</dbReference>
<protein>
    <submittedName>
        <fullName evidence="2">Uncharacterized protein</fullName>
    </submittedName>
</protein>
<dbReference type="InterPro" id="IPR014903">
    <property type="entry name" value="DUF1796"/>
</dbReference>